<dbReference type="GO" id="GO:0004519">
    <property type="term" value="F:endonuclease activity"/>
    <property type="evidence" value="ECO:0007669"/>
    <property type="project" value="UniProtKB-KW"/>
</dbReference>
<evidence type="ECO:0000256" key="8">
    <source>
        <dbReference type="ARBA" id="ARBA00022842"/>
    </source>
</evidence>
<protein>
    <submittedName>
        <fullName evidence="12">Endonuclease/exonuclease/phosphatase</fullName>
    </submittedName>
</protein>
<keyword evidence="4" id="KW-0540">Nuclease</keyword>
<reference evidence="12" key="2">
    <citation type="submission" date="2023-05" db="EMBL/GenBank/DDBJ databases">
        <authorList>
            <consortium name="Lawrence Berkeley National Laboratory"/>
            <person name="Steindorff A."/>
            <person name="Hensen N."/>
            <person name="Bonometti L."/>
            <person name="Westerberg I."/>
            <person name="Brannstrom I.O."/>
            <person name="Guillou S."/>
            <person name="Cros-Aarteil S."/>
            <person name="Calhoun S."/>
            <person name="Haridas S."/>
            <person name="Kuo A."/>
            <person name="Mondo S."/>
            <person name="Pangilinan J."/>
            <person name="Riley R."/>
            <person name="Labutti K."/>
            <person name="Andreopoulos B."/>
            <person name="Lipzen A."/>
            <person name="Chen C."/>
            <person name="Yanf M."/>
            <person name="Daum C."/>
            <person name="Ng V."/>
            <person name="Clum A."/>
            <person name="Ohm R."/>
            <person name="Martin F."/>
            <person name="Silar P."/>
            <person name="Natvig D."/>
            <person name="Lalanne C."/>
            <person name="Gautier V."/>
            <person name="Ament-Velasquez S.L."/>
            <person name="Kruys A."/>
            <person name="Hutchinson M.I."/>
            <person name="Powell A.J."/>
            <person name="Barry K."/>
            <person name="Miller A.N."/>
            <person name="Grigoriev I.V."/>
            <person name="Debuchy R."/>
            <person name="Gladieux P."/>
            <person name="Thoren M.H."/>
            <person name="Johannesson H."/>
        </authorList>
    </citation>
    <scope>NUCLEOTIDE SEQUENCE</scope>
    <source>
        <strain evidence="12">CBS 532.94</strain>
    </source>
</reference>
<keyword evidence="12" id="KW-0255">Endonuclease</keyword>
<keyword evidence="5" id="KW-0479">Metal-binding</keyword>
<keyword evidence="7" id="KW-0378">Hydrolase</keyword>
<comment type="subcellular location">
    <subcellularLocation>
        <location evidence="3">Nucleus</location>
        <location evidence="3">PML body</location>
    </subcellularLocation>
</comment>
<keyword evidence="9" id="KW-0234">DNA repair</keyword>
<dbReference type="GO" id="GO:0046872">
    <property type="term" value="F:metal ion binding"/>
    <property type="evidence" value="ECO:0007669"/>
    <property type="project" value="UniProtKB-KW"/>
</dbReference>
<name>A0AAN7CA93_9PEZI</name>
<evidence type="ECO:0000256" key="5">
    <source>
        <dbReference type="ARBA" id="ARBA00022723"/>
    </source>
</evidence>
<comment type="caution">
    <text evidence="12">The sequence shown here is derived from an EMBL/GenBank/DDBJ whole genome shotgun (WGS) entry which is preliminary data.</text>
</comment>
<comment type="cofactor">
    <cofactor evidence="1">
        <name>Mn(2+)</name>
        <dbReference type="ChEBI" id="CHEBI:29035"/>
    </cofactor>
</comment>
<dbReference type="InterPro" id="IPR005135">
    <property type="entry name" value="Endo/exonuclease/phosphatase"/>
</dbReference>
<dbReference type="GO" id="GO:0070260">
    <property type="term" value="F:5'-tyrosyl-DNA phosphodiesterase activity"/>
    <property type="evidence" value="ECO:0007669"/>
    <property type="project" value="TreeGrafter"/>
</dbReference>
<evidence type="ECO:0000259" key="11">
    <source>
        <dbReference type="Pfam" id="PF03372"/>
    </source>
</evidence>
<keyword evidence="8" id="KW-0460">Magnesium</keyword>
<dbReference type="PANTHER" id="PTHR15822">
    <property type="entry name" value="TRAF AND TNF RECEPTOR-ASSOCIATED PROTEIN"/>
    <property type="match status" value="1"/>
</dbReference>
<keyword evidence="13" id="KW-1185">Reference proteome</keyword>
<dbReference type="GO" id="GO:0003697">
    <property type="term" value="F:single-stranded DNA binding"/>
    <property type="evidence" value="ECO:0007669"/>
    <property type="project" value="TreeGrafter"/>
</dbReference>
<dbReference type="Gene3D" id="3.60.10.10">
    <property type="entry name" value="Endonuclease/exonuclease/phosphatase"/>
    <property type="match status" value="1"/>
</dbReference>
<dbReference type="EMBL" id="MU860126">
    <property type="protein sequence ID" value="KAK4237697.1"/>
    <property type="molecule type" value="Genomic_DNA"/>
</dbReference>
<organism evidence="12 13">
    <name type="scientific">Achaetomium macrosporum</name>
    <dbReference type="NCBI Taxonomy" id="79813"/>
    <lineage>
        <taxon>Eukaryota</taxon>
        <taxon>Fungi</taxon>
        <taxon>Dikarya</taxon>
        <taxon>Ascomycota</taxon>
        <taxon>Pezizomycotina</taxon>
        <taxon>Sordariomycetes</taxon>
        <taxon>Sordariomycetidae</taxon>
        <taxon>Sordariales</taxon>
        <taxon>Chaetomiaceae</taxon>
        <taxon>Achaetomium</taxon>
    </lineage>
</organism>
<evidence type="ECO:0000256" key="2">
    <source>
        <dbReference type="ARBA" id="ARBA00001946"/>
    </source>
</evidence>
<dbReference type="GO" id="GO:0005737">
    <property type="term" value="C:cytoplasm"/>
    <property type="evidence" value="ECO:0007669"/>
    <property type="project" value="TreeGrafter"/>
</dbReference>
<reference evidence="12" key="1">
    <citation type="journal article" date="2023" name="Mol. Phylogenet. Evol.">
        <title>Genome-scale phylogeny and comparative genomics of the fungal order Sordariales.</title>
        <authorList>
            <person name="Hensen N."/>
            <person name="Bonometti L."/>
            <person name="Westerberg I."/>
            <person name="Brannstrom I.O."/>
            <person name="Guillou S."/>
            <person name="Cros-Aarteil S."/>
            <person name="Calhoun S."/>
            <person name="Haridas S."/>
            <person name="Kuo A."/>
            <person name="Mondo S."/>
            <person name="Pangilinan J."/>
            <person name="Riley R."/>
            <person name="LaButti K."/>
            <person name="Andreopoulos B."/>
            <person name="Lipzen A."/>
            <person name="Chen C."/>
            <person name="Yan M."/>
            <person name="Daum C."/>
            <person name="Ng V."/>
            <person name="Clum A."/>
            <person name="Steindorff A."/>
            <person name="Ohm R.A."/>
            <person name="Martin F."/>
            <person name="Silar P."/>
            <person name="Natvig D.O."/>
            <person name="Lalanne C."/>
            <person name="Gautier V."/>
            <person name="Ament-Velasquez S.L."/>
            <person name="Kruys A."/>
            <person name="Hutchinson M.I."/>
            <person name="Powell A.J."/>
            <person name="Barry K."/>
            <person name="Miller A.N."/>
            <person name="Grigoriev I.V."/>
            <person name="Debuchy R."/>
            <person name="Gladieux P."/>
            <person name="Hiltunen Thoren M."/>
            <person name="Johannesson H."/>
        </authorList>
    </citation>
    <scope>NUCLEOTIDE SEQUENCE</scope>
    <source>
        <strain evidence="12">CBS 532.94</strain>
    </source>
</reference>
<comment type="cofactor">
    <cofactor evidence="2">
        <name>Mg(2+)</name>
        <dbReference type="ChEBI" id="CHEBI:18420"/>
    </cofactor>
</comment>
<keyword evidence="6" id="KW-0227">DNA damage</keyword>
<evidence type="ECO:0000256" key="3">
    <source>
        <dbReference type="ARBA" id="ARBA00004322"/>
    </source>
</evidence>
<evidence type="ECO:0000256" key="6">
    <source>
        <dbReference type="ARBA" id="ARBA00022763"/>
    </source>
</evidence>
<dbReference type="PANTHER" id="PTHR15822:SF4">
    <property type="entry name" value="TYROSYL-DNA PHOSPHODIESTERASE 2"/>
    <property type="match status" value="1"/>
</dbReference>
<keyword evidence="10" id="KW-0539">Nucleus</keyword>
<dbReference type="InterPro" id="IPR051547">
    <property type="entry name" value="TDP2-like"/>
</dbReference>
<dbReference type="Proteomes" id="UP001303760">
    <property type="component" value="Unassembled WGS sequence"/>
</dbReference>
<evidence type="ECO:0000256" key="7">
    <source>
        <dbReference type="ARBA" id="ARBA00022801"/>
    </source>
</evidence>
<accession>A0AAN7CA93</accession>
<dbReference type="InterPro" id="IPR036691">
    <property type="entry name" value="Endo/exonu/phosph_ase_sf"/>
</dbReference>
<evidence type="ECO:0000256" key="1">
    <source>
        <dbReference type="ARBA" id="ARBA00001936"/>
    </source>
</evidence>
<dbReference type="CDD" id="cd09080">
    <property type="entry name" value="TDP2"/>
    <property type="match status" value="1"/>
</dbReference>
<evidence type="ECO:0000256" key="4">
    <source>
        <dbReference type="ARBA" id="ARBA00022722"/>
    </source>
</evidence>
<dbReference type="Pfam" id="PF03372">
    <property type="entry name" value="Exo_endo_phos"/>
    <property type="match status" value="1"/>
</dbReference>
<sequence length="332" mass="36691">MAFLSRFRTQILSWWQDAPLPAGAPAVFQSWHEFDERSSRWRAVDMGREIAASSDDRGTSSQDATEGSYNLVTWNVDYSSPLPGQRLSAILSRILALSPTVDIVFFQEVSGEAFLVLLDEPEIRRSWFLSDADGVLPAGQSFKTVTLLSKTRFQSPKLGPVSRVKYPSRFDRDALCCDIFVPHAAGRPDLARLRLINVHLDSLPIQPCLRPQQISIAAALLRSAGRGVVAGDFNPVLPADDSLVQENGLVDAWVELRPSDPGFTWGADGKEPFPPKRMDKIASLGLRVQHIEVLMPGCISKSDSGGQANDDDRIAWSDHAGLRCSFKMVRPY</sequence>
<proteinExistence type="predicted"/>
<evidence type="ECO:0000256" key="10">
    <source>
        <dbReference type="ARBA" id="ARBA00023242"/>
    </source>
</evidence>
<evidence type="ECO:0000313" key="13">
    <source>
        <dbReference type="Proteomes" id="UP001303760"/>
    </source>
</evidence>
<evidence type="ECO:0000313" key="12">
    <source>
        <dbReference type="EMBL" id="KAK4237697.1"/>
    </source>
</evidence>
<gene>
    <name evidence="12" type="ORF">C8A03DRAFT_44460</name>
</gene>
<evidence type="ECO:0000256" key="9">
    <source>
        <dbReference type="ARBA" id="ARBA00023204"/>
    </source>
</evidence>
<feature type="domain" description="Endonuclease/exonuclease/phosphatase" evidence="11">
    <location>
        <begin position="72"/>
        <end position="281"/>
    </location>
</feature>
<dbReference type="GO" id="GO:0006302">
    <property type="term" value="P:double-strand break repair"/>
    <property type="evidence" value="ECO:0007669"/>
    <property type="project" value="TreeGrafter"/>
</dbReference>
<dbReference type="SUPFAM" id="SSF56219">
    <property type="entry name" value="DNase I-like"/>
    <property type="match status" value="1"/>
</dbReference>
<dbReference type="AlphaFoldDB" id="A0AAN7CA93"/>